<evidence type="ECO:0000313" key="1">
    <source>
        <dbReference type="EMBL" id="RAL49268.1"/>
    </source>
</evidence>
<sequence length="148" mass="16711">MLELLFMFFVYPGRFSGFVHGAAMVLLRGMGFNEPLGMVFLWLEPAGQWCLGPDFLFSRAGQWHHWFGVVDHLWVGLPSAFLAAFRTSLLESHCEPEAPVFNTVKGRAWSTGVYTGQLPLPSLLGMAEFSLAIWPMLNLWTWVTAYIP</sequence>
<dbReference type="EMBL" id="NQVE01000083">
    <property type="protein sequence ID" value="RAL49268.1"/>
    <property type="molecule type" value="Genomic_DNA"/>
</dbReference>
<gene>
    <name evidence="1" type="ORF">DM860_017548</name>
</gene>
<accession>A0A328DXQ5</accession>
<protein>
    <submittedName>
        <fullName evidence="1">Uncharacterized protein</fullName>
    </submittedName>
</protein>
<keyword evidence="2" id="KW-1185">Reference proteome</keyword>
<organism evidence="1 2">
    <name type="scientific">Cuscuta australis</name>
    <dbReference type="NCBI Taxonomy" id="267555"/>
    <lineage>
        <taxon>Eukaryota</taxon>
        <taxon>Viridiplantae</taxon>
        <taxon>Streptophyta</taxon>
        <taxon>Embryophyta</taxon>
        <taxon>Tracheophyta</taxon>
        <taxon>Spermatophyta</taxon>
        <taxon>Magnoliopsida</taxon>
        <taxon>eudicotyledons</taxon>
        <taxon>Gunneridae</taxon>
        <taxon>Pentapetalae</taxon>
        <taxon>asterids</taxon>
        <taxon>lamiids</taxon>
        <taxon>Solanales</taxon>
        <taxon>Convolvulaceae</taxon>
        <taxon>Cuscuteae</taxon>
        <taxon>Cuscuta</taxon>
        <taxon>Cuscuta subgen. Grammica</taxon>
        <taxon>Cuscuta sect. Cleistogrammica</taxon>
    </lineage>
</organism>
<dbReference type="AlphaFoldDB" id="A0A328DXQ5"/>
<proteinExistence type="predicted"/>
<dbReference type="Proteomes" id="UP000249390">
    <property type="component" value="Unassembled WGS sequence"/>
</dbReference>
<evidence type="ECO:0000313" key="2">
    <source>
        <dbReference type="Proteomes" id="UP000249390"/>
    </source>
</evidence>
<reference evidence="1 2" key="1">
    <citation type="submission" date="2018-06" db="EMBL/GenBank/DDBJ databases">
        <title>The Genome of Cuscuta australis (Dodder) Provides Insight into the Evolution of Plant Parasitism.</title>
        <authorList>
            <person name="Liu H."/>
        </authorList>
    </citation>
    <scope>NUCLEOTIDE SEQUENCE [LARGE SCALE GENOMIC DNA]</scope>
    <source>
        <strain evidence="2">cv. Yunnan</strain>
        <tissue evidence="1">Vines</tissue>
    </source>
</reference>
<comment type="caution">
    <text evidence="1">The sequence shown here is derived from an EMBL/GenBank/DDBJ whole genome shotgun (WGS) entry which is preliminary data.</text>
</comment>
<name>A0A328DXQ5_9ASTE</name>